<evidence type="ECO:0000256" key="14">
    <source>
        <dbReference type="ARBA" id="ARBA00023136"/>
    </source>
</evidence>
<evidence type="ECO:0000256" key="19">
    <source>
        <dbReference type="PIRSR" id="PIRSR634016-3"/>
    </source>
</evidence>
<evidence type="ECO:0000256" key="15">
    <source>
        <dbReference type="ARBA" id="ARBA00023157"/>
    </source>
</evidence>
<keyword evidence="13" id="KW-0482">Metalloprotease</keyword>
<dbReference type="InterPro" id="IPR024571">
    <property type="entry name" value="ERAP1-like_C_dom"/>
</dbReference>
<dbReference type="FunFam" id="2.60.40.1730:FF:000013">
    <property type="entry name" value="Aminopeptidase"/>
    <property type="match status" value="1"/>
</dbReference>
<dbReference type="GO" id="GO:0005886">
    <property type="term" value="C:plasma membrane"/>
    <property type="evidence" value="ECO:0007669"/>
    <property type="project" value="UniProtKB-SubCell"/>
</dbReference>
<keyword evidence="7" id="KW-0336">GPI-anchor</keyword>
<evidence type="ECO:0000256" key="4">
    <source>
        <dbReference type="ARBA" id="ARBA00012564"/>
    </source>
</evidence>
<accession>A0A1A9VM32</accession>
<name>A0A1A9VM32_GLOAU</name>
<dbReference type="GO" id="GO:0006508">
    <property type="term" value="P:proteolysis"/>
    <property type="evidence" value="ECO:0007669"/>
    <property type="project" value="UniProtKB-KW"/>
</dbReference>
<feature type="chain" id="PRO_5008399482" description="Aminopeptidase N" evidence="21">
    <location>
        <begin position="24"/>
        <end position="1958"/>
    </location>
</feature>
<dbReference type="Gene3D" id="1.10.390.10">
    <property type="entry name" value="Neutral Protease Domain 2"/>
    <property type="match status" value="2"/>
</dbReference>
<evidence type="ECO:0000259" key="23">
    <source>
        <dbReference type="Pfam" id="PF11838"/>
    </source>
</evidence>
<evidence type="ECO:0000256" key="5">
    <source>
        <dbReference type="ARBA" id="ARBA00015611"/>
    </source>
</evidence>
<keyword evidence="15" id="KW-1015">Disulfide bond</keyword>
<dbReference type="InterPro" id="IPR027268">
    <property type="entry name" value="Peptidase_M4/M1_CTD_sf"/>
</dbReference>
<dbReference type="GO" id="GO:0016285">
    <property type="term" value="F:alanyl aminopeptidase activity"/>
    <property type="evidence" value="ECO:0007669"/>
    <property type="project" value="UniProtKB-EC"/>
</dbReference>
<keyword evidence="14" id="KW-0472">Membrane</keyword>
<feature type="domain" description="ERAP1-like C-terminal" evidence="23">
    <location>
        <begin position="1493"/>
        <end position="1792"/>
    </location>
</feature>
<dbReference type="PANTHER" id="PTHR11533:SF301">
    <property type="entry name" value="AMINOPEPTIDASE"/>
    <property type="match status" value="1"/>
</dbReference>
<dbReference type="Pfam" id="PF11838">
    <property type="entry name" value="ERAP1_C"/>
    <property type="match status" value="2"/>
</dbReference>
<comment type="similarity">
    <text evidence="3">Belongs to the peptidase M1 family.</text>
</comment>
<feature type="binding site" evidence="19">
    <location>
        <position position="1266"/>
    </location>
    <ligand>
        <name>Zn(2+)</name>
        <dbReference type="ChEBI" id="CHEBI:29105"/>
        <note>catalytic</note>
    </ligand>
</feature>
<feature type="binding site" evidence="19">
    <location>
        <position position="1289"/>
    </location>
    <ligand>
        <name>Zn(2+)</name>
        <dbReference type="ChEBI" id="CHEBI:29105"/>
        <note>catalytic</note>
    </ligand>
</feature>
<feature type="signal peptide" evidence="21">
    <location>
        <begin position="1"/>
        <end position="23"/>
    </location>
</feature>
<dbReference type="InterPro" id="IPR042097">
    <property type="entry name" value="Aminopeptidase_N-like_N_sf"/>
</dbReference>
<keyword evidence="17" id="KW-0449">Lipoprotein</keyword>
<dbReference type="EnsemblMetazoa" id="GAUT041352-RA">
    <property type="protein sequence ID" value="GAUT041352-PA"/>
    <property type="gene ID" value="GAUT041352"/>
</dbReference>
<evidence type="ECO:0000256" key="16">
    <source>
        <dbReference type="ARBA" id="ARBA00023180"/>
    </source>
</evidence>
<feature type="binding site" evidence="19">
    <location>
        <position position="1270"/>
    </location>
    <ligand>
        <name>Zn(2+)</name>
        <dbReference type="ChEBI" id="CHEBI:29105"/>
        <note>catalytic</note>
    </ligand>
</feature>
<dbReference type="STRING" id="7395.A0A1A9VM32"/>
<dbReference type="FunFam" id="2.60.40.1910:FF:000008">
    <property type="entry name" value="Aminopeptidase"/>
    <property type="match status" value="1"/>
</dbReference>
<evidence type="ECO:0000259" key="24">
    <source>
        <dbReference type="Pfam" id="PF17900"/>
    </source>
</evidence>
<evidence type="ECO:0000256" key="20">
    <source>
        <dbReference type="PIRSR" id="PIRSR634016-4"/>
    </source>
</evidence>
<evidence type="ECO:0000256" key="10">
    <source>
        <dbReference type="ARBA" id="ARBA00022729"/>
    </source>
</evidence>
<organism evidence="25 26">
    <name type="scientific">Glossina austeni</name>
    <name type="common">Savannah tsetse fly</name>
    <dbReference type="NCBI Taxonomy" id="7395"/>
    <lineage>
        <taxon>Eukaryota</taxon>
        <taxon>Metazoa</taxon>
        <taxon>Ecdysozoa</taxon>
        <taxon>Arthropoda</taxon>
        <taxon>Hexapoda</taxon>
        <taxon>Insecta</taxon>
        <taxon>Pterygota</taxon>
        <taxon>Neoptera</taxon>
        <taxon>Endopterygota</taxon>
        <taxon>Diptera</taxon>
        <taxon>Brachycera</taxon>
        <taxon>Muscomorpha</taxon>
        <taxon>Hippoboscoidea</taxon>
        <taxon>Glossinidae</taxon>
        <taxon>Glossina</taxon>
    </lineage>
</organism>
<evidence type="ECO:0000256" key="8">
    <source>
        <dbReference type="ARBA" id="ARBA00022670"/>
    </source>
</evidence>
<evidence type="ECO:0000256" key="9">
    <source>
        <dbReference type="ARBA" id="ARBA00022723"/>
    </source>
</evidence>
<dbReference type="InterPro" id="IPR029034">
    <property type="entry name" value="Cystine-knot_cytokine"/>
</dbReference>
<dbReference type="CDD" id="cd09601">
    <property type="entry name" value="M1_APN-Q_like"/>
    <property type="match status" value="2"/>
</dbReference>
<dbReference type="GO" id="GO:0005615">
    <property type="term" value="C:extracellular space"/>
    <property type="evidence" value="ECO:0007669"/>
    <property type="project" value="TreeGrafter"/>
</dbReference>
<feature type="domain" description="ERAP1-like C-terminal" evidence="23">
    <location>
        <begin position="552"/>
        <end position="824"/>
    </location>
</feature>
<evidence type="ECO:0000313" key="25">
    <source>
        <dbReference type="EnsemblMetazoa" id="GAUT041352-PA"/>
    </source>
</evidence>
<keyword evidence="16" id="KW-0325">Glycoprotein</keyword>
<dbReference type="InterPro" id="IPR050344">
    <property type="entry name" value="Peptidase_M1_aminopeptidases"/>
</dbReference>
<dbReference type="GO" id="GO:0042277">
    <property type="term" value="F:peptide binding"/>
    <property type="evidence" value="ECO:0007669"/>
    <property type="project" value="TreeGrafter"/>
</dbReference>
<keyword evidence="8" id="KW-0645">Protease</keyword>
<evidence type="ECO:0000256" key="6">
    <source>
        <dbReference type="ARBA" id="ARBA00022475"/>
    </source>
</evidence>
<comment type="subcellular location">
    <subcellularLocation>
        <location evidence="2">Cell membrane</location>
        <topology evidence="2">Lipid-anchor</topology>
        <topology evidence="2">GPI-anchor</topology>
    </subcellularLocation>
</comment>
<dbReference type="Gene3D" id="2.60.40.1730">
    <property type="entry name" value="tricorn interacting facor f3 domain"/>
    <property type="match status" value="2"/>
</dbReference>
<dbReference type="Proteomes" id="UP000078200">
    <property type="component" value="Unassembled WGS sequence"/>
</dbReference>
<dbReference type="Gene3D" id="2.10.90.10">
    <property type="entry name" value="Cystine-knot cytokines"/>
    <property type="match status" value="1"/>
</dbReference>
<dbReference type="Gene3D" id="1.25.50.20">
    <property type="match status" value="2"/>
</dbReference>
<dbReference type="EC" id="3.4.11.2" evidence="4"/>
<feature type="domain" description="Aminopeptidase N-like N-terminal" evidence="24">
    <location>
        <begin position="967"/>
        <end position="1159"/>
    </location>
</feature>
<proteinExistence type="inferred from homology"/>
<dbReference type="FunFam" id="1.10.390.10:FF:000019">
    <property type="entry name" value="Aminopeptidase"/>
    <property type="match status" value="1"/>
</dbReference>
<dbReference type="FunFam" id="1.25.50.20:FF:000001">
    <property type="entry name" value="Aminopeptidase"/>
    <property type="match status" value="1"/>
</dbReference>
<dbReference type="SUPFAM" id="SSF55486">
    <property type="entry name" value="Metalloproteases ('zincins'), catalytic domain"/>
    <property type="match status" value="2"/>
</dbReference>
<dbReference type="PANTHER" id="PTHR11533">
    <property type="entry name" value="PROTEASE M1 ZINC METALLOPROTEASE"/>
    <property type="match status" value="1"/>
</dbReference>
<evidence type="ECO:0000313" key="26">
    <source>
        <dbReference type="Proteomes" id="UP000078200"/>
    </source>
</evidence>
<evidence type="ECO:0000256" key="7">
    <source>
        <dbReference type="ARBA" id="ARBA00022622"/>
    </source>
</evidence>
<evidence type="ECO:0000256" key="21">
    <source>
        <dbReference type="SAM" id="SignalP"/>
    </source>
</evidence>
<feature type="domain" description="Aminopeptidase N-like N-terminal" evidence="24">
    <location>
        <begin position="50"/>
        <end position="241"/>
    </location>
</feature>
<dbReference type="PRINTS" id="PR00756">
    <property type="entry name" value="ALADIPTASE"/>
</dbReference>
<reference evidence="25" key="1">
    <citation type="submission" date="2020-05" db="UniProtKB">
        <authorList>
            <consortium name="EnsemblMetazoa"/>
        </authorList>
    </citation>
    <scope>IDENTIFICATION</scope>
    <source>
        <strain evidence="25">TTRI</strain>
    </source>
</reference>
<feature type="active site" description="Proton acceptor" evidence="18">
    <location>
        <position position="1267"/>
    </location>
</feature>
<evidence type="ECO:0000256" key="17">
    <source>
        <dbReference type="ARBA" id="ARBA00023288"/>
    </source>
</evidence>
<evidence type="ECO:0000256" key="3">
    <source>
        <dbReference type="ARBA" id="ARBA00010136"/>
    </source>
</evidence>
<keyword evidence="9 19" id="KW-0479">Metal-binding</keyword>
<dbReference type="InterPro" id="IPR045357">
    <property type="entry name" value="Aminopeptidase_N-like_N"/>
</dbReference>
<keyword evidence="10 21" id="KW-0732">Signal</keyword>
<dbReference type="GO" id="GO:0070006">
    <property type="term" value="F:metalloaminopeptidase activity"/>
    <property type="evidence" value="ECO:0007669"/>
    <property type="project" value="TreeGrafter"/>
</dbReference>
<dbReference type="Gene3D" id="2.60.40.1910">
    <property type="match status" value="2"/>
</dbReference>
<feature type="site" description="Transition state stabilizer" evidence="20">
    <location>
        <position position="1353"/>
    </location>
</feature>
<dbReference type="GO" id="GO:0098552">
    <property type="term" value="C:side of membrane"/>
    <property type="evidence" value="ECO:0007669"/>
    <property type="project" value="UniProtKB-KW"/>
</dbReference>
<dbReference type="InterPro" id="IPR001930">
    <property type="entry name" value="Peptidase_M1"/>
</dbReference>
<comment type="cofactor">
    <cofactor evidence="19">
        <name>Zn(2+)</name>
        <dbReference type="ChEBI" id="CHEBI:29105"/>
    </cofactor>
    <text evidence="19">Binds 1 zinc ion per subunit.</text>
</comment>
<sequence length="1958" mass="227381">MYKLINVTTIWISFLILPAIAYSDDLINATAISSPLLRPRSVRLPNATYPLHYHLHIKTNIHRDDFMYTGNVTIDVDVRESTDEIVLHSKELKNFTIFVYDLGTGVRLNDLTYTYDANKSFLIIHAHEYYQVFEAGFKYRLEILYDGIINEIFLGLYWLQYQTNENETVYQAATQFEPTGARLAFPCYDEPAFKANFSICLTHGNTYQAISNMPVRSIQPGTIDNQVTTCFYTTPPISTYLVAFAISNFGYITAEYRGLTQRLYTHASTINKGEKQLNASVHILAAMEDFLGLNYSLAKLDHIALNKKYGAAMENWGLIMYKESFLLYDDEADSQVKFKGFLTLAHEIAHQWFGNLVSPIWWTYAWLTEGFATYFSYIIIDMLHPEFQSMEYFLVEIAAKAYSYNEYSMRPHPMTYYVEHENDIRSVFDIISYQKVVNEYDLFASLQNAVNDESLVNQYNWTNSVSEILLSWSHNKWIPIVTVQRNYDANSITIRQQSKNIESIHYFWIPLNFASASDHNFERTTVDYFMPPVKEITLNATDLNIRLNNDDWLIVNKQQTGFYHVLYDDENLMKIVQALQENHLLIHELNRADIFQNIQPRIEHYDIQSAEVIFELLKYLHYEESLLVWNFATPIVDLLGRNLYGTATHEYYKKFIRYLVAPVYNRLFNKPIIDDDELTVMELTTQQSILSLACDYDLPECIKHTQHLAEDRIFRNVQVNSNSFMSDAVICAGMRYLNDSQFDAILQVLSNSASQDYLLYAIPCTQNEKHMQKYLKYLISDDIVNINMNISDSLINIFYMFKSNMAARPIIWRFIEHHYKSLISAPFFLEMFNRLSEYVHTEHLKQYRDLHQQIAVALRDFDDMENKTLIAADSSRIGRKVKTTESFLQRFGTEIHEWLQHNQFPVFYASIAKKNNASKQRPRILCLAVVAQFENKRGTDLNYIPSGQFMEKDNPDINYRLPDDLRPDHYDINLRPYLLESDNANRFTFDGEVFINITVVKRTNKIVLHSKNLKFSKREYCQDIAKTQTCINLEEAEPDSKTDIVTYNLNGELPVNSVYVLHFKYKGSMDNDMHGFYRSSYINSKNETEWLGTTQFQTNHARRAFPSFDEPKFKSTFKVTITRHKSMRTASNTNMVRAASVGDYYEDEYEITPIMSTYLLAFIVSRFNERTDDNGTFGIIARPEYYMQTEYSFDVGQEILEILDKYFDLPFYTLGIDKMQMAAIPDFSAGAMENWGLLTYRERLLLYTEEGTTLHVKQQIAAVIAHEQAHQWFGNLVTCDWWSYAWLNEGFARYFQYFATDKVEEEFELDKQFVTEQIQSVMVKDSMNDTNPLSDENTNTPSDLNRMFNSITYNKGATFIRMVRHIMGEEKFQQSLQDYLKTYQYQNTVPENLFNIWKKYMDDDEADEFFSTFTTQVGYPVITFNLTSPKTLQISQKRFLLKDNDGSDPTLRYVVPITYTTDSEKDFNNTQPKFFIRPVDANKIVELNDNVSWVLGNIQVTGYYRMNYDEKTWHQIHRALFEDDWSNIPDVNRAQIVDDLFNLARSGTISYDLALDVLEYLETETDYLPWFAALNGYSFLAVRLGTDTSNFASYFRHLSDRAYRKLGFEENENDTTLDIYNREQILNWSCKYGNKECIEKIKGYFGKDLIRNPVPINIRAIVYCAAMREGDNQDFDKLFDKYLSETAATEKTLILNSLGCVKDNGLVDRYFNVIMSDDIRRQDKSSALASLYNENNENVEVVFDLIDSNLEQFAAAMGGYSAAATSITGVASRFTEKSQEEKLKDFNARHRTEFGDAAITLDIAEKIVAENLEWAENKLNTFKNYLESRLKSGSTRTNVSHIGDDCQVTPVIHVLQYPGCVPKPIPSFACVSGSKIWQMERSCMCCQESGEREAAVSLFCPKAKHGERKFKKVLTKAPLECMCRPCTSIEESGIVPQEIAGYSDEGPLNNHFRRIALQ</sequence>
<keyword evidence="12 19" id="KW-0862">Zinc</keyword>
<dbReference type="GO" id="GO:0008270">
    <property type="term" value="F:zinc ion binding"/>
    <property type="evidence" value="ECO:0007669"/>
    <property type="project" value="InterPro"/>
</dbReference>
<dbReference type="Pfam" id="PF01433">
    <property type="entry name" value="Peptidase_M1"/>
    <property type="match status" value="2"/>
</dbReference>
<keyword evidence="6" id="KW-1003">Cell membrane</keyword>
<evidence type="ECO:0000256" key="2">
    <source>
        <dbReference type="ARBA" id="ARBA00004609"/>
    </source>
</evidence>
<evidence type="ECO:0000256" key="13">
    <source>
        <dbReference type="ARBA" id="ARBA00023049"/>
    </source>
</evidence>
<feature type="domain" description="Peptidase M1 membrane alanine aminopeptidase" evidence="22">
    <location>
        <begin position="1191"/>
        <end position="1411"/>
    </location>
</feature>
<evidence type="ECO:0000256" key="18">
    <source>
        <dbReference type="PIRSR" id="PIRSR634016-1"/>
    </source>
</evidence>
<keyword evidence="11" id="KW-0378">Hydrolase</keyword>
<feature type="domain" description="Peptidase M1 membrane alanine aminopeptidase" evidence="22">
    <location>
        <begin position="276"/>
        <end position="453"/>
    </location>
</feature>
<evidence type="ECO:0000256" key="12">
    <source>
        <dbReference type="ARBA" id="ARBA00022833"/>
    </source>
</evidence>
<dbReference type="SUPFAM" id="SSF63737">
    <property type="entry name" value="Leukotriene A4 hydrolase N-terminal domain"/>
    <property type="match status" value="2"/>
</dbReference>
<dbReference type="InterPro" id="IPR014782">
    <property type="entry name" value="Peptidase_M1_dom"/>
</dbReference>
<evidence type="ECO:0000256" key="1">
    <source>
        <dbReference type="ARBA" id="ARBA00000098"/>
    </source>
</evidence>
<dbReference type="GO" id="GO:0005737">
    <property type="term" value="C:cytoplasm"/>
    <property type="evidence" value="ECO:0007669"/>
    <property type="project" value="TreeGrafter"/>
</dbReference>
<dbReference type="Pfam" id="PF17900">
    <property type="entry name" value="Peptidase_M1_N"/>
    <property type="match status" value="2"/>
</dbReference>
<comment type="catalytic activity">
    <reaction evidence="1">
        <text>Release of an N-terminal amino acid, Xaa-|-Yaa- from a peptide, amide or arylamide. Xaa is preferably Ala, but may be most amino acids including Pro (slow action). When a terminal hydrophobic residue is followed by a prolyl residue, the two may be released as an intact Xaa-Pro dipeptide.</text>
        <dbReference type="EC" id="3.4.11.2"/>
    </reaction>
</comment>
<evidence type="ECO:0000256" key="11">
    <source>
        <dbReference type="ARBA" id="ARBA00022801"/>
    </source>
</evidence>
<dbReference type="VEuPathDB" id="VectorBase:GAUT041352"/>
<dbReference type="InterPro" id="IPR034016">
    <property type="entry name" value="M1_APN-typ"/>
</dbReference>
<protein>
    <recommendedName>
        <fullName evidence="5">Aminopeptidase N</fullName>
        <ecNumber evidence="4">3.4.11.2</ecNumber>
    </recommendedName>
</protein>
<evidence type="ECO:0000259" key="22">
    <source>
        <dbReference type="Pfam" id="PF01433"/>
    </source>
</evidence>
<keyword evidence="26" id="KW-1185">Reference proteome</keyword>
<dbReference type="GO" id="GO:0043171">
    <property type="term" value="P:peptide catabolic process"/>
    <property type="evidence" value="ECO:0007669"/>
    <property type="project" value="TreeGrafter"/>
</dbReference>